<reference evidence="5 6" key="1">
    <citation type="journal article" date="2024" name="Commun. Biol.">
        <title>Comparative genomic analysis of thermophilic fungi reveals convergent evolutionary adaptations and gene losses.</title>
        <authorList>
            <person name="Steindorff A.S."/>
            <person name="Aguilar-Pontes M.V."/>
            <person name="Robinson A.J."/>
            <person name="Andreopoulos B."/>
            <person name="LaButti K."/>
            <person name="Kuo A."/>
            <person name="Mondo S."/>
            <person name="Riley R."/>
            <person name="Otillar R."/>
            <person name="Haridas S."/>
            <person name="Lipzen A."/>
            <person name="Grimwood J."/>
            <person name="Schmutz J."/>
            <person name="Clum A."/>
            <person name="Reid I.D."/>
            <person name="Moisan M.C."/>
            <person name="Butler G."/>
            <person name="Nguyen T.T.M."/>
            <person name="Dewar K."/>
            <person name="Conant G."/>
            <person name="Drula E."/>
            <person name="Henrissat B."/>
            <person name="Hansel C."/>
            <person name="Singer S."/>
            <person name="Hutchinson M.I."/>
            <person name="de Vries R.P."/>
            <person name="Natvig D.O."/>
            <person name="Powell A.J."/>
            <person name="Tsang A."/>
            <person name="Grigoriev I.V."/>
        </authorList>
    </citation>
    <scope>NUCLEOTIDE SEQUENCE [LARGE SCALE GENOMIC DNA]</scope>
    <source>
        <strain evidence="5 6">ATCC 24622</strain>
    </source>
</reference>
<evidence type="ECO:0000256" key="1">
    <source>
        <dbReference type="ARBA" id="ARBA00006477"/>
    </source>
</evidence>
<dbReference type="InterPro" id="IPR046346">
    <property type="entry name" value="Aminoacid_DH-like_N_sf"/>
</dbReference>
<dbReference type="Pfam" id="PF01487">
    <property type="entry name" value="DHquinase_I"/>
    <property type="match status" value="1"/>
</dbReference>
<dbReference type="EMBL" id="JAZHXJ010000481">
    <property type="protein sequence ID" value="KAL1859692.1"/>
    <property type="molecule type" value="Genomic_DNA"/>
</dbReference>
<comment type="caution">
    <text evidence="5">The sequence shown here is derived from an EMBL/GenBank/DDBJ whole genome shotgun (WGS) entry which is preliminary data.</text>
</comment>
<dbReference type="Gene3D" id="3.40.50.300">
    <property type="entry name" value="P-loop containing nucleotide triphosphate hydrolases"/>
    <property type="match status" value="1"/>
</dbReference>
<dbReference type="InterPro" id="IPR036291">
    <property type="entry name" value="NAD(P)-bd_dom_sf"/>
</dbReference>
<dbReference type="InterPro" id="IPR006151">
    <property type="entry name" value="Shikm_DH/Glu-tRNA_Rdtase"/>
</dbReference>
<dbReference type="SUPFAM" id="SSF52540">
    <property type="entry name" value="P-loop containing nucleoside triphosphate hydrolases"/>
    <property type="match status" value="1"/>
</dbReference>
<dbReference type="Pfam" id="PF01202">
    <property type="entry name" value="SKI"/>
    <property type="match status" value="1"/>
</dbReference>
<evidence type="ECO:0000259" key="4">
    <source>
        <dbReference type="Pfam" id="PF08501"/>
    </source>
</evidence>
<dbReference type="Pfam" id="PF08501">
    <property type="entry name" value="Shikimate_dh_N"/>
    <property type="match status" value="1"/>
</dbReference>
<dbReference type="InterPro" id="IPR022893">
    <property type="entry name" value="Shikimate_DH_fam"/>
</dbReference>
<dbReference type="PANTHER" id="PTHR21089">
    <property type="entry name" value="SHIKIMATE DEHYDROGENASE"/>
    <property type="match status" value="1"/>
</dbReference>
<dbReference type="InterPro" id="IPR013785">
    <property type="entry name" value="Aldolase_TIM"/>
</dbReference>
<dbReference type="Gene3D" id="3.20.20.70">
    <property type="entry name" value="Aldolase class I"/>
    <property type="match status" value="1"/>
</dbReference>
<comment type="similarity">
    <text evidence="1">In the 2nd section; belongs to the type-I 3-dehydroquinase family.</text>
</comment>
<sequence length="827" mass="91025">MTMVEIVSGGAQDAASSIVLLGNRRTGKSTLAVIASAALGRRLVDFDAFFRQRTGLRRRDYKQQRGAADFSSRQASLFRELLWSNEKGCIIVCPADHLQSSERRLLKLFAQTHPVIEIVSDLQQADDDPHPEPSESGSRELKSCSNFEYFNLCEGHLNAGSNTPPRPDGSGSSFLRLKRVEQDFLAFLKRVRRRVADADHVTTAQSQFTYALTLHLSTLLKIEALEGALCDGTDAVEIRIDLSDPQWTQSSSTEFFRSVSRAITLVRRAFRGPVIYHVLKPCSWPQRSGVGSSWANTYVDLLHQGLRLCPDYLTVDLSFDDKVLQDVVASRGSTRIMGHYHHDDSSGPDNWGSAGRMDHFNRAISLGCSLVRLTQAAQSVADNISAQQFSCQADGAGGVPTRLIAYNTGPRGRLSCCLNSLYTPVCLPSCHKPGLEALGPASPEDPQLTLRDAQTALYSAFVLDEMHLFSIGTDVSGSLSPAMYRAAFRHLGMPHTCTPRSMASIVELKELIADDHFGGSAIAQGHKMTVLPYVSQLSPHAKIIGAVNTLIPIRCTWRPGEPAPLRFWRERNQAGPIEGLYGENTDWIGVHQSIAKRLSPVNAVNAKTTGLVMGAGGMARAAIYAMIQLGVRHIFVCNRTVANARRLADHYHKLTVMDDGLLDKGGNRAPLSSGTRQGWLGHARVMVIESLEHPWPAGFAYPTMIVCCVRAPLEAGKPQPVVTIPPQWLKSPNGGVVIETSYDTLLSPLIRQMRGLTHKGWVVVDGLHLLPEQAAAQFELFTGRKSPYIRMCIEVLRNYQSEPDEETQEEIKIRLAELYGRLGHIPE</sequence>
<dbReference type="InterPro" id="IPR027417">
    <property type="entry name" value="P-loop_NTPase"/>
</dbReference>
<dbReference type="Gene3D" id="3.40.50.10860">
    <property type="entry name" value="Leucine Dehydrogenase, chain A, domain 1"/>
    <property type="match status" value="1"/>
</dbReference>
<dbReference type="CDD" id="cd01065">
    <property type="entry name" value="NAD_bind_Shikimate_DH"/>
    <property type="match status" value="1"/>
</dbReference>
<feature type="domain" description="Quinate/shikimate 5-dehydrogenase/glutamyl-tRNA reductase" evidence="3">
    <location>
        <begin position="608"/>
        <end position="653"/>
    </location>
</feature>
<proteinExistence type="inferred from homology"/>
<gene>
    <name evidence="5" type="ORF">VTK73DRAFT_7499</name>
</gene>
<dbReference type="Gene3D" id="3.40.50.720">
    <property type="entry name" value="NAD(P)-binding Rossmann-like Domain"/>
    <property type="match status" value="1"/>
</dbReference>
<comment type="similarity">
    <text evidence="2">In the N-terminal section; belongs to the shikimate kinase family.</text>
</comment>
<dbReference type="CDD" id="cd00502">
    <property type="entry name" value="DHQase_I"/>
    <property type="match status" value="1"/>
</dbReference>
<dbReference type="SUPFAM" id="SSF51569">
    <property type="entry name" value="Aldolase"/>
    <property type="match status" value="1"/>
</dbReference>
<evidence type="ECO:0008006" key="7">
    <source>
        <dbReference type="Google" id="ProtNLM"/>
    </source>
</evidence>
<evidence type="ECO:0000313" key="5">
    <source>
        <dbReference type="EMBL" id="KAL1859692.1"/>
    </source>
</evidence>
<dbReference type="PANTHER" id="PTHR21089:SF1">
    <property type="entry name" value="BIFUNCTIONAL 3-DEHYDROQUINATE DEHYDRATASE_SHIKIMATE DEHYDROGENASE, CHLOROPLASTIC"/>
    <property type="match status" value="1"/>
</dbReference>
<organism evidence="5 6">
    <name type="scientific">Phialemonium thermophilum</name>
    <dbReference type="NCBI Taxonomy" id="223376"/>
    <lineage>
        <taxon>Eukaryota</taxon>
        <taxon>Fungi</taxon>
        <taxon>Dikarya</taxon>
        <taxon>Ascomycota</taxon>
        <taxon>Pezizomycotina</taxon>
        <taxon>Sordariomycetes</taxon>
        <taxon>Sordariomycetidae</taxon>
        <taxon>Cephalothecales</taxon>
        <taxon>Cephalothecaceae</taxon>
        <taxon>Phialemonium</taxon>
    </lineage>
</organism>
<protein>
    <recommendedName>
        <fullName evidence="7">Quinate repressor protein</fullName>
    </recommendedName>
</protein>
<dbReference type="Pfam" id="PF01488">
    <property type="entry name" value="Shikimate_DH"/>
    <property type="match status" value="1"/>
</dbReference>
<dbReference type="InterPro" id="IPR001381">
    <property type="entry name" value="DHquinase_I"/>
</dbReference>
<accession>A0ABR3WEJ1</accession>
<evidence type="ECO:0000259" key="3">
    <source>
        <dbReference type="Pfam" id="PF01488"/>
    </source>
</evidence>
<evidence type="ECO:0000256" key="2">
    <source>
        <dbReference type="ARBA" id="ARBA00009349"/>
    </source>
</evidence>
<evidence type="ECO:0000313" key="6">
    <source>
        <dbReference type="Proteomes" id="UP001586593"/>
    </source>
</evidence>
<feature type="domain" description="Shikimate dehydrogenase substrate binding N-terminal" evidence="4">
    <location>
        <begin position="471"/>
        <end position="550"/>
    </location>
</feature>
<dbReference type="Proteomes" id="UP001586593">
    <property type="component" value="Unassembled WGS sequence"/>
</dbReference>
<dbReference type="InterPro" id="IPR013708">
    <property type="entry name" value="Shikimate_DH-bd_N"/>
</dbReference>
<keyword evidence="6" id="KW-1185">Reference proteome</keyword>
<name>A0ABR3WEJ1_9PEZI</name>
<dbReference type="InterPro" id="IPR031322">
    <property type="entry name" value="Shikimate/glucono_kinase"/>
</dbReference>
<dbReference type="SUPFAM" id="SSF51735">
    <property type="entry name" value="NAD(P)-binding Rossmann-fold domains"/>
    <property type="match status" value="1"/>
</dbReference>
<dbReference type="SUPFAM" id="SSF53223">
    <property type="entry name" value="Aminoacid dehydrogenase-like, N-terminal domain"/>
    <property type="match status" value="1"/>
</dbReference>